<reference evidence="2" key="1">
    <citation type="submission" date="2017-05" db="EMBL/GenBank/DDBJ databases">
        <title>Complete and WGS of Bordetella genogroups.</title>
        <authorList>
            <person name="Spilker T."/>
            <person name="Lipuma J."/>
        </authorList>
    </citation>
    <scope>NUCLEOTIDE SEQUENCE [LARGE SCALE GENOMIC DNA]</scope>
    <source>
        <strain evidence="2">AU8856</strain>
    </source>
</reference>
<organism evidence="1 2">
    <name type="scientific">Bordetella genomosp. 11</name>
    <dbReference type="NCBI Taxonomy" id="1416808"/>
    <lineage>
        <taxon>Bacteria</taxon>
        <taxon>Pseudomonadati</taxon>
        <taxon>Pseudomonadota</taxon>
        <taxon>Betaproteobacteria</taxon>
        <taxon>Burkholderiales</taxon>
        <taxon>Alcaligenaceae</taxon>
        <taxon>Bordetella</taxon>
    </lineage>
</organism>
<keyword evidence="2" id="KW-1185">Reference proteome</keyword>
<gene>
    <name evidence="1" type="ORF">CAL28_05425</name>
</gene>
<dbReference type="Proteomes" id="UP000215767">
    <property type="component" value="Unassembled WGS sequence"/>
</dbReference>
<accession>A0A261UZ30</accession>
<dbReference type="EMBL" id="NEVS01000001">
    <property type="protein sequence ID" value="OZI67129.1"/>
    <property type="molecule type" value="Genomic_DNA"/>
</dbReference>
<protein>
    <recommendedName>
        <fullName evidence="3">DUF2262 domain-containing protein</fullName>
    </recommendedName>
</protein>
<dbReference type="RefSeq" id="WP_094840322.1">
    <property type="nucleotide sequence ID" value="NZ_NEVS01000001.1"/>
</dbReference>
<proteinExistence type="predicted"/>
<name>A0A261UZ30_9BORD</name>
<sequence length="144" mass="16421">MAQLTFSQDPEEPELWAVENVMYAVDRPPIHVMVQTDGEMPSRECQQALLALLDLLNDKVLEAADLLLEHYSPDECEKMGMDPARLPRSETPEAMAEVAVLRALWLFDESCEDFELWFTVPWDDEHTYDVEFEGGEAVACTLND</sequence>
<evidence type="ECO:0008006" key="3">
    <source>
        <dbReference type="Google" id="ProtNLM"/>
    </source>
</evidence>
<dbReference type="AlphaFoldDB" id="A0A261UZ30"/>
<evidence type="ECO:0000313" key="1">
    <source>
        <dbReference type="EMBL" id="OZI67129.1"/>
    </source>
</evidence>
<evidence type="ECO:0000313" key="2">
    <source>
        <dbReference type="Proteomes" id="UP000215767"/>
    </source>
</evidence>
<dbReference type="OrthoDB" id="8634610at2"/>
<comment type="caution">
    <text evidence="1">The sequence shown here is derived from an EMBL/GenBank/DDBJ whole genome shotgun (WGS) entry which is preliminary data.</text>
</comment>